<dbReference type="OrthoDB" id="6916224at2759"/>
<accession>A0A8S3Y3X3</accession>
<comment type="caution">
    <text evidence="2">The sequence shown here is derived from an EMBL/GenBank/DDBJ whole genome shotgun (WGS) entry which is preliminary data.</text>
</comment>
<protein>
    <submittedName>
        <fullName evidence="2">(apollo) hypothetical protein</fullName>
    </submittedName>
</protein>
<proteinExistence type="predicted"/>
<dbReference type="EMBL" id="CAJQZP010001514">
    <property type="protein sequence ID" value="CAG5052214.1"/>
    <property type="molecule type" value="Genomic_DNA"/>
</dbReference>
<name>A0A8S3Y3X3_PARAO</name>
<keyword evidence="3" id="KW-1185">Reference proteome</keyword>
<sequence length="81" mass="9195">MTDRHVFTSKNNYARLEEILESRVADENDDVQYDVFLLPPDPAIVIDEEEEGNEDDLSSFPRDVPGTVEVAPLHPDHDISD</sequence>
<feature type="region of interest" description="Disordered" evidence="1">
    <location>
        <begin position="49"/>
        <end position="81"/>
    </location>
</feature>
<gene>
    <name evidence="2" type="ORF">PAPOLLO_LOCUS25307</name>
</gene>
<dbReference type="AlphaFoldDB" id="A0A8S3Y3X3"/>
<dbReference type="Proteomes" id="UP000691718">
    <property type="component" value="Unassembled WGS sequence"/>
</dbReference>
<reference evidence="2" key="1">
    <citation type="submission" date="2021-04" db="EMBL/GenBank/DDBJ databases">
        <authorList>
            <person name="Tunstrom K."/>
        </authorList>
    </citation>
    <scope>NUCLEOTIDE SEQUENCE</scope>
</reference>
<evidence type="ECO:0000313" key="3">
    <source>
        <dbReference type="Proteomes" id="UP000691718"/>
    </source>
</evidence>
<organism evidence="2 3">
    <name type="scientific">Parnassius apollo</name>
    <name type="common">Apollo butterfly</name>
    <name type="synonym">Papilio apollo</name>
    <dbReference type="NCBI Taxonomy" id="110799"/>
    <lineage>
        <taxon>Eukaryota</taxon>
        <taxon>Metazoa</taxon>
        <taxon>Ecdysozoa</taxon>
        <taxon>Arthropoda</taxon>
        <taxon>Hexapoda</taxon>
        <taxon>Insecta</taxon>
        <taxon>Pterygota</taxon>
        <taxon>Neoptera</taxon>
        <taxon>Endopterygota</taxon>
        <taxon>Lepidoptera</taxon>
        <taxon>Glossata</taxon>
        <taxon>Ditrysia</taxon>
        <taxon>Papilionoidea</taxon>
        <taxon>Papilionidae</taxon>
        <taxon>Parnassiinae</taxon>
        <taxon>Parnassini</taxon>
        <taxon>Parnassius</taxon>
        <taxon>Parnassius</taxon>
    </lineage>
</organism>
<evidence type="ECO:0000256" key="1">
    <source>
        <dbReference type="SAM" id="MobiDB-lite"/>
    </source>
</evidence>
<evidence type="ECO:0000313" key="2">
    <source>
        <dbReference type="EMBL" id="CAG5052214.1"/>
    </source>
</evidence>